<dbReference type="AlphaFoldDB" id="A0A484GLE7"/>
<gene>
    <name evidence="1" type="ORF">DBR06_SOUSAS35410044</name>
</gene>
<keyword evidence="2" id="KW-1185">Reference proteome</keyword>
<name>A0A484GLE7_SOUCH</name>
<feature type="non-terminal residue" evidence="1">
    <location>
        <position position="30"/>
    </location>
</feature>
<reference evidence="1 2" key="1">
    <citation type="journal article" date="2018" name="Genomics">
        <title>Molecular footprints of inshore aquatic adaptation in Indo-Pacific humpback dolphin (Sousa chinensis).</title>
        <authorList>
            <person name="Ming Y."/>
            <person name="Jian J."/>
            <person name="Yu F."/>
            <person name="Yu X."/>
            <person name="Wang J."/>
            <person name="Liu W."/>
        </authorList>
    </citation>
    <scope>NUCLEOTIDE SEQUENCE [LARGE SCALE GENOMIC DNA]</scope>
    <source>
        <strain evidence="1">MY-2018</strain>
        <tissue evidence="1">Skin</tissue>
    </source>
</reference>
<evidence type="ECO:0000313" key="2">
    <source>
        <dbReference type="Proteomes" id="UP000295264"/>
    </source>
</evidence>
<organism evidence="1 2">
    <name type="scientific">Sousa chinensis</name>
    <name type="common">Indo-pacific humpbacked dolphin</name>
    <name type="synonym">Steno chinensis</name>
    <dbReference type="NCBI Taxonomy" id="103600"/>
    <lineage>
        <taxon>Eukaryota</taxon>
        <taxon>Metazoa</taxon>
        <taxon>Chordata</taxon>
        <taxon>Craniata</taxon>
        <taxon>Vertebrata</taxon>
        <taxon>Euteleostomi</taxon>
        <taxon>Mammalia</taxon>
        <taxon>Eutheria</taxon>
        <taxon>Laurasiatheria</taxon>
        <taxon>Artiodactyla</taxon>
        <taxon>Whippomorpha</taxon>
        <taxon>Cetacea</taxon>
        <taxon>Odontoceti</taxon>
        <taxon>Delphinidae</taxon>
        <taxon>Sousa</taxon>
    </lineage>
</organism>
<protein>
    <submittedName>
        <fullName evidence="1">Uncharacterized protein</fullName>
    </submittedName>
</protein>
<feature type="non-terminal residue" evidence="1">
    <location>
        <position position="1"/>
    </location>
</feature>
<comment type="caution">
    <text evidence="1">The sequence shown here is derived from an EMBL/GenBank/DDBJ whole genome shotgun (WGS) entry which is preliminary data.</text>
</comment>
<accession>A0A484GLE7</accession>
<evidence type="ECO:0000313" key="1">
    <source>
        <dbReference type="EMBL" id="TEA36522.1"/>
    </source>
</evidence>
<dbReference type="EMBL" id="QWLN02006062">
    <property type="protein sequence ID" value="TEA36522.1"/>
    <property type="molecule type" value="Genomic_DNA"/>
</dbReference>
<proteinExistence type="predicted"/>
<sequence>QEVLLPSLIREVTSFTLRIQTSSLVQKRKR</sequence>
<dbReference type="Proteomes" id="UP000295264">
    <property type="component" value="Unassembled WGS sequence"/>
</dbReference>